<feature type="compositionally biased region" description="Polar residues" evidence="1">
    <location>
        <begin position="70"/>
        <end position="80"/>
    </location>
</feature>
<comment type="caution">
    <text evidence="2">The sequence shown here is derived from an EMBL/GenBank/DDBJ whole genome shotgun (WGS) entry which is preliminary data.</text>
</comment>
<gene>
    <name evidence="2" type="ORF">QC764_200499</name>
</gene>
<dbReference type="EMBL" id="JAFFHC010000002">
    <property type="protein sequence ID" value="KAK4679019.1"/>
    <property type="molecule type" value="Genomic_DNA"/>
</dbReference>
<protein>
    <submittedName>
        <fullName evidence="2">Uncharacterized protein</fullName>
    </submittedName>
</protein>
<name>A0ABR0IFH0_9PEZI</name>
<proteinExistence type="predicted"/>
<evidence type="ECO:0000313" key="3">
    <source>
        <dbReference type="Proteomes" id="UP001323617"/>
    </source>
</evidence>
<keyword evidence="3" id="KW-1185">Reference proteome</keyword>
<feature type="region of interest" description="Disordered" evidence="1">
    <location>
        <begin position="61"/>
        <end position="80"/>
    </location>
</feature>
<dbReference type="Proteomes" id="UP001323617">
    <property type="component" value="Unassembled WGS sequence"/>
</dbReference>
<evidence type="ECO:0000313" key="2">
    <source>
        <dbReference type="EMBL" id="KAK4679019.1"/>
    </source>
</evidence>
<sequence length="167" mass="18674">MFYSRKPSPSHPSSRAMGIGHRSLIIRVCTRETTTRGGKFPASGIHQFPSEHRPLHQGILKPPADGSQRGPFTSRPSPFSLTTSPWGCAWTTLTTPTTLLLRHEKATSSESRSAHGSATCAGWPFRHSNIPPWLRSHVFHHLSHRPVQLVAGFLEFTTRSQPRTHYH</sequence>
<organism evidence="2 3">
    <name type="scientific">Podospora pseudoanserina</name>
    <dbReference type="NCBI Taxonomy" id="2609844"/>
    <lineage>
        <taxon>Eukaryota</taxon>
        <taxon>Fungi</taxon>
        <taxon>Dikarya</taxon>
        <taxon>Ascomycota</taxon>
        <taxon>Pezizomycotina</taxon>
        <taxon>Sordariomycetes</taxon>
        <taxon>Sordariomycetidae</taxon>
        <taxon>Sordariales</taxon>
        <taxon>Podosporaceae</taxon>
        <taxon>Podospora</taxon>
    </lineage>
</organism>
<reference evidence="2 3" key="1">
    <citation type="journal article" date="2023" name="bioRxiv">
        <title>High-quality genome assemblies of four members of thePodospora anserinaspecies complex.</title>
        <authorList>
            <person name="Ament-Velasquez S.L."/>
            <person name="Vogan A.A."/>
            <person name="Wallerman O."/>
            <person name="Hartmann F."/>
            <person name="Gautier V."/>
            <person name="Silar P."/>
            <person name="Giraud T."/>
            <person name="Johannesson H."/>
        </authorList>
    </citation>
    <scope>NUCLEOTIDE SEQUENCE [LARGE SCALE GENOMIC DNA]</scope>
    <source>
        <strain evidence="2 3">CBS 124.78</strain>
    </source>
</reference>
<dbReference type="GeneID" id="87964616"/>
<accession>A0ABR0IFH0</accession>
<dbReference type="RefSeq" id="XP_062802489.1">
    <property type="nucleotide sequence ID" value="XM_062943751.1"/>
</dbReference>
<evidence type="ECO:0000256" key="1">
    <source>
        <dbReference type="SAM" id="MobiDB-lite"/>
    </source>
</evidence>